<comment type="caution">
    <text evidence="3">The sequence shown here is derived from an EMBL/GenBank/DDBJ whole genome shotgun (WGS) entry which is preliminary data.</text>
</comment>
<dbReference type="EMBL" id="CAMPGE010013200">
    <property type="protein sequence ID" value="CAI2371943.1"/>
    <property type="molecule type" value="Genomic_DNA"/>
</dbReference>
<accession>A0AAD1UQN4</accession>
<feature type="compositionally biased region" description="Basic and acidic residues" evidence="2">
    <location>
        <begin position="910"/>
        <end position="947"/>
    </location>
</feature>
<feature type="compositionally biased region" description="Low complexity" evidence="2">
    <location>
        <begin position="1104"/>
        <end position="1116"/>
    </location>
</feature>
<feature type="compositionally biased region" description="Polar residues" evidence="2">
    <location>
        <begin position="1"/>
        <end position="15"/>
    </location>
</feature>
<dbReference type="AlphaFoldDB" id="A0AAD1UQN4"/>
<feature type="compositionally biased region" description="Basic and acidic residues" evidence="2">
    <location>
        <begin position="544"/>
        <end position="558"/>
    </location>
</feature>
<gene>
    <name evidence="3" type="ORF">ECRASSUSDP1_LOCUS13270</name>
</gene>
<feature type="compositionally biased region" description="Basic and acidic residues" evidence="2">
    <location>
        <begin position="581"/>
        <end position="591"/>
    </location>
</feature>
<feature type="compositionally biased region" description="Basic and acidic residues" evidence="2">
    <location>
        <begin position="618"/>
        <end position="633"/>
    </location>
</feature>
<feature type="compositionally biased region" description="Basic and acidic residues" evidence="2">
    <location>
        <begin position="824"/>
        <end position="854"/>
    </location>
</feature>
<evidence type="ECO:0000256" key="1">
    <source>
        <dbReference type="SAM" id="Coils"/>
    </source>
</evidence>
<feature type="region of interest" description="Disordered" evidence="2">
    <location>
        <begin position="530"/>
        <end position="633"/>
    </location>
</feature>
<name>A0AAD1UQN4_EUPCR</name>
<feature type="compositionally biased region" description="Polar residues" evidence="2">
    <location>
        <begin position="563"/>
        <end position="577"/>
    </location>
</feature>
<feature type="compositionally biased region" description="Polar residues" evidence="2">
    <location>
        <begin position="992"/>
        <end position="1004"/>
    </location>
</feature>
<evidence type="ECO:0000256" key="2">
    <source>
        <dbReference type="SAM" id="MobiDB-lite"/>
    </source>
</evidence>
<sequence>MEGTETKTPSPTSNDSKLKRPLLPSSDESEVNLLKKRLRDAKSQYEKEIAMIQQRCTNLERVNNELEKEKEDLRNMYKNFEKVGQCINHEEEHNSEDFKKLEEIQKVEIENIKSNYEREIKRLKEEKDEAIKESKDFENKIQEMKSSLSSMKFDYENDTSSLRSELETAQEEIKSLQNTIQANKDEFNEELRNNRDKFAEMIEKEKNKITEEFKQKESTHAHQFDEVKNLAESEKKLLSEKLDNAVNVKEELEMKILELESSTNDNDSAEELRSLAERLKAKEDELKEVKRRAKEDIETLMRSESATKDKNASLTQDSAKLKSKLKKTEMKLEKTEMKLKNTQNEVTKNKGLKDEEKDHYNSLLNEIESLKIRNNALGRHNKCLEEDIKILHQEKKETIINLDKENHSLRSKWKEEIRKNSSMKETLEKQKVEMEKNKAKMTALQYNYQTKLSKKERELKELQQQRRVEESIKQERTINDIQKSGYGINASIHLRTTKSQLDLNDKTSETVLYGQYDDTTDNSIIETLNKKHKRRPSSLSSAERVVRTKNNDYNKKYDYQNNLEESYGSQNYMNTSPDIVYDDKNNDKDGFDYNEENEARQLSMSYLEDDYDNSVPKTHRDERNTSRPQQREDFNSVSFFSLKVKKTHQKENTCYKISPMVKNTSSTKNLKSGQIYDDCCPTAAGSAVKSKSIKKLGAHKSERVIDDFSPQNTGNYQYNYASEYTADMRFAKADEYEYDTLDATAEKIKDLSYDHDFNRNKKSKYPKYSKLNRDDVMNTIDSRCHNTFDTREIEDDRENGYNLDQRKDGGFSDFNNTLGDPYEAENKYKRQSNEKYSKEMIRRSHNRSKERNQDYDPYEEDNERSYSPNNYENYGQAYGKSRNPQKANFEKCQKLKTSDYSTQNMYTEQKSYREYRQEKNPKRESRLRRPDMNEHKVNQSSISKRDNYYPAEQEDNLFLNDEELPSKSIEKKLRYKSLENNRKSKRSRMNNYLQNIPQNRNTYDISPKESKKDQYRTHHVINIDDHMDQEYPSYHRADNHQRVRKEYGDKSLERYTTSPHIPQVPKEGKKRLQKSSSRNNIRRKPHRQQHESFQENVPENISKNRNTANNSTSRSNAGFKNEVIFDNKKYNEFKRVLKDQIGRSNEMENSKVDDTFTYSIDPESMFNSRVAPNGN</sequence>
<feature type="coiled-coil region" evidence="1">
    <location>
        <begin position="31"/>
        <end position="387"/>
    </location>
</feature>
<feature type="region of interest" description="Disordered" evidence="2">
    <location>
        <begin position="791"/>
        <end position="887"/>
    </location>
</feature>
<keyword evidence="1" id="KW-0175">Coiled coil</keyword>
<proteinExistence type="predicted"/>
<keyword evidence="4" id="KW-1185">Reference proteome</keyword>
<dbReference type="Proteomes" id="UP001295684">
    <property type="component" value="Unassembled WGS sequence"/>
</dbReference>
<evidence type="ECO:0000313" key="4">
    <source>
        <dbReference type="Proteomes" id="UP001295684"/>
    </source>
</evidence>
<feature type="coiled-coil region" evidence="1">
    <location>
        <begin position="417"/>
        <end position="475"/>
    </location>
</feature>
<feature type="compositionally biased region" description="Polar residues" evidence="2">
    <location>
        <begin position="900"/>
        <end position="909"/>
    </location>
</feature>
<feature type="region of interest" description="Disordered" evidence="2">
    <location>
        <begin position="975"/>
        <end position="1116"/>
    </location>
</feature>
<feature type="region of interest" description="Disordered" evidence="2">
    <location>
        <begin position="1"/>
        <end position="31"/>
    </location>
</feature>
<organism evidence="3 4">
    <name type="scientific">Euplotes crassus</name>
    <dbReference type="NCBI Taxonomy" id="5936"/>
    <lineage>
        <taxon>Eukaryota</taxon>
        <taxon>Sar</taxon>
        <taxon>Alveolata</taxon>
        <taxon>Ciliophora</taxon>
        <taxon>Intramacronucleata</taxon>
        <taxon>Spirotrichea</taxon>
        <taxon>Hypotrichia</taxon>
        <taxon>Euplotida</taxon>
        <taxon>Euplotidae</taxon>
        <taxon>Moneuplotes</taxon>
    </lineage>
</organism>
<reference evidence="3" key="1">
    <citation type="submission" date="2023-07" db="EMBL/GenBank/DDBJ databases">
        <authorList>
            <consortium name="AG Swart"/>
            <person name="Singh M."/>
            <person name="Singh A."/>
            <person name="Seah K."/>
            <person name="Emmerich C."/>
        </authorList>
    </citation>
    <scope>NUCLEOTIDE SEQUENCE</scope>
    <source>
        <strain evidence="3">DP1</strain>
    </source>
</reference>
<evidence type="ECO:0000313" key="3">
    <source>
        <dbReference type="EMBL" id="CAI2371943.1"/>
    </source>
</evidence>
<feature type="region of interest" description="Disordered" evidence="2">
    <location>
        <begin position="900"/>
        <end position="949"/>
    </location>
</feature>
<protein>
    <submittedName>
        <fullName evidence="3">Uncharacterized protein</fullName>
    </submittedName>
</protein>
<feature type="compositionally biased region" description="Basic and acidic residues" evidence="2">
    <location>
        <begin position="1006"/>
        <end position="1053"/>
    </location>
</feature>
<feature type="compositionally biased region" description="Polar residues" evidence="2">
    <location>
        <begin position="1094"/>
        <end position="1103"/>
    </location>
</feature>